<accession>A0A0D8XTA9</accession>
<evidence type="ECO:0000256" key="1">
    <source>
        <dbReference type="SAM" id="MobiDB-lite"/>
    </source>
</evidence>
<feature type="region of interest" description="Disordered" evidence="1">
    <location>
        <begin position="569"/>
        <end position="603"/>
    </location>
</feature>
<feature type="region of interest" description="Disordered" evidence="1">
    <location>
        <begin position="410"/>
        <end position="483"/>
    </location>
</feature>
<reference evidence="3" key="2">
    <citation type="journal article" date="2016" name="Sci. Rep.">
        <title>Dictyocaulus viviparus genome, variome and transcriptome elucidate lungworm biology and support future intervention.</title>
        <authorList>
            <person name="McNulty S.N."/>
            <person name="Strube C."/>
            <person name="Rosa B.A."/>
            <person name="Martin J.C."/>
            <person name="Tyagi R."/>
            <person name="Choi Y.J."/>
            <person name="Wang Q."/>
            <person name="Hallsworth Pepin K."/>
            <person name="Zhang X."/>
            <person name="Ozersky P."/>
            <person name="Wilson R.K."/>
            <person name="Sternberg P.W."/>
            <person name="Gasser R.B."/>
            <person name="Mitreva M."/>
        </authorList>
    </citation>
    <scope>NUCLEOTIDE SEQUENCE [LARGE SCALE GENOMIC DNA]</scope>
    <source>
        <strain evidence="3">HannoverDv2000</strain>
    </source>
</reference>
<dbReference type="EMBL" id="KN716294">
    <property type="protein sequence ID" value="KJH47740.1"/>
    <property type="molecule type" value="Genomic_DNA"/>
</dbReference>
<feature type="compositionally biased region" description="Low complexity" evidence="1">
    <location>
        <begin position="587"/>
        <end position="597"/>
    </location>
</feature>
<reference evidence="2 3" key="1">
    <citation type="submission" date="2013-11" db="EMBL/GenBank/DDBJ databases">
        <title>Draft genome of the bovine lungworm Dictyocaulus viviparus.</title>
        <authorList>
            <person name="Mitreva M."/>
        </authorList>
    </citation>
    <scope>NUCLEOTIDE SEQUENCE [LARGE SCALE GENOMIC DNA]</scope>
    <source>
        <strain evidence="2 3">HannoverDv2000</strain>
    </source>
</reference>
<feature type="compositionally biased region" description="Low complexity" evidence="1">
    <location>
        <begin position="524"/>
        <end position="534"/>
    </location>
</feature>
<evidence type="ECO:0008006" key="4">
    <source>
        <dbReference type="Google" id="ProtNLM"/>
    </source>
</evidence>
<feature type="region of interest" description="Disordered" evidence="1">
    <location>
        <begin position="341"/>
        <end position="377"/>
    </location>
</feature>
<feature type="region of interest" description="Disordered" evidence="1">
    <location>
        <begin position="617"/>
        <end position="692"/>
    </location>
</feature>
<feature type="compositionally biased region" description="Polar residues" evidence="1">
    <location>
        <begin position="509"/>
        <end position="523"/>
    </location>
</feature>
<organism evidence="2 3">
    <name type="scientific">Dictyocaulus viviparus</name>
    <name type="common">Bovine lungworm</name>
    <dbReference type="NCBI Taxonomy" id="29172"/>
    <lineage>
        <taxon>Eukaryota</taxon>
        <taxon>Metazoa</taxon>
        <taxon>Ecdysozoa</taxon>
        <taxon>Nematoda</taxon>
        <taxon>Chromadorea</taxon>
        <taxon>Rhabditida</taxon>
        <taxon>Rhabditina</taxon>
        <taxon>Rhabditomorpha</taxon>
        <taxon>Strongyloidea</taxon>
        <taxon>Metastrongylidae</taxon>
        <taxon>Dictyocaulus</taxon>
    </lineage>
</organism>
<feature type="compositionally biased region" description="Polar residues" evidence="1">
    <location>
        <begin position="672"/>
        <end position="684"/>
    </location>
</feature>
<evidence type="ECO:0000313" key="2">
    <source>
        <dbReference type="EMBL" id="KJH47740.1"/>
    </source>
</evidence>
<proteinExistence type="predicted"/>
<keyword evidence="3" id="KW-1185">Reference proteome</keyword>
<feature type="region of interest" description="Disordered" evidence="1">
    <location>
        <begin position="499"/>
        <end position="548"/>
    </location>
</feature>
<feature type="compositionally biased region" description="Polar residues" evidence="1">
    <location>
        <begin position="635"/>
        <end position="649"/>
    </location>
</feature>
<dbReference type="AlphaFoldDB" id="A0A0D8XTA9"/>
<feature type="compositionally biased region" description="Polar residues" evidence="1">
    <location>
        <begin position="349"/>
        <end position="366"/>
    </location>
</feature>
<feature type="compositionally biased region" description="Polar residues" evidence="1">
    <location>
        <begin position="572"/>
        <end position="586"/>
    </location>
</feature>
<name>A0A0D8XTA9_DICVI</name>
<feature type="non-terminal residue" evidence="2">
    <location>
        <position position="692"/>
    </location>
</feature>
<feature type="compositionally biased region" description="Low complexity" evidence="1">
    <location>
        <begin position="650"/>
        <end position="660"/>
    </location>
</feature>
<feature type="compositionally biased region" description="Low complexity" evidence="1">
    <location>
        <begin position="454"/>
        <end position="467"/>
    </location>
</feature>
<protein>
    <recommendedName>
        <fullName evidence="4">PAN domain protein</fullName>
    </recommendedName>
</protein>
<sequence>MAISFLSDTINESDLTEFTEKHDESSTQAESFTAMPFTTSEQHHTTTEVVEPIVVLGNRSRNGTASRFQRGCVVKFQARPFSERPPQFQAEFEVELPTDSVELCATRCYQDGCSGAKFDPIKKLCALSYNDKYFCTTSGVVLHYEATEITWIHCVNCCESNSFVFHIHSLEPRTNHSTTITSPTTNVETQTIPTDHSQEIESGFSTPTSLMNGTNLTDEEIQNLLKRGCVVHFQVVNLDERPPHFTSQFETSFIVDTAEICAYRCYQDGCTGAKFLPDTRECSLSYNDRPYCSNSQRVTVLRSKDPVFMHCLNCVAHKLDDGVDKQGNGFLANLDEFPTTEKNADAEPTDSSQPPIQGIASNSFLSHNRGVSEGSGENAMSAITKTNVDNESGSTQTEKTPKSVGIVIPSTKSAVSKETEEESDEFNQSSQLEASMDEEKAESFTLPGNDQEGTSTTSTTIHSQTSSIVESSGDEPVEGNRIPNVEASIDEMTAAPSEVPKELVDAKSSVGTDQATTITASVPTETEISSTLESSGEEIVEGNRVPNVQASIDETTAAPSEVPKELVDAKSSVGTDQATTITASVPTETEISSTLESSGEEIVEGNRVPNVQASIDETTAAPSEVPKELVDAKSSVGTDQATTITASVPTETEISSTLESSGEEIVEGNRVPNVQASIDETTAAPSEVPKEL</sequence>
<evidence type="ECO:0000313" key="3">
    <source>
        <dbReference type="Proteomes" id="UP000053766"/>
    </source>
</evidence>
<dbReference type="Proteomes" id="UP000053766">
    <property type="component" value="Unassembled WGS sequence"/>
</dbReference>
<dbReference type="OrthoDB" id="5872028at2759"/>
<gene>
    <name evidence="2" type="ORF">DICVIV_06149</name>
</gene>
<dbReference type="STRING" id="29172.A0A0D8XTA9"/>